<evidence type="ECO:0000313" key="1">
    <source>
        <dbReference type="EMBL" id="CAI5787277.1"/>
    </source>
</evidence>
<organism evidence="1 2">
    <name type="scientific">Podarcis lilfordi</name>
    <name type="common">Lilford's wall lizard</name>
    <dbReference type="NCBI Taxonomy" id="74358"/>
    <lineage>
        <taxon>Eukaryota</taxon>
        <taxon>Metazoa</taxon>
        <taxon>Chordata</taxon>
        <taxon>Craniata</taxon>
        <taxon>Vertebrata</taxon>
        <taxon>Euteleostomi</taxon>
        <taxon>Lepidosauria</taxon>
        <taxon>Squamata</taxon>
        <taxon>Bifurcata</taxon>
        <taxon>Unidentata</taxon>
        <taxon>Episquamata</taxon>
        <taxon>Laterata</taxon>
        <taxon>Lacertibaenia</taxon>
        <taxon>Lacertidae</taxon>
        <taxon>Podarcis</taxon>
    </lineage>
</organism>
<dbReference type="EMBL" id="OX395136">
    <property type="protein sequence ID" value="CAI5787277.1"/>
    <property type="molecule type" value="Genomic_DNA"/>
</dbReference>
<proteinExistence type="predicted"/>
<gene>
    <name evidence="1" type="ORF">PODLI_1B019712</name>
</gene>
<dbReference type="AlphaFoldDB" id="A0AA35KZT2"/>
<accession>A0AA35KZT2</accession>
<keyword evidence="2" id="KW-1185">Reference proteome</keyword>
<sequence>MGNVCCNCEEESCSTLKISRLCFANFLLTLTICREPKQMASRKVTCILFFVFVEPLPNVNTGSPEVYCLLCFTAKPAPAKNESSKEQRGEQLEWRFMFIITTTIIKN</sequence>
<evidence type="ECO:0000313" key="2">
    <source>
        <dbReference type="Proteomes" id="UP001178461"/>
    </source>
</evidence>
<name>A0AA35KZT2_9SAUR</name>
<reference evidence="1" key="1">
    <citation type="submission" date="2022-12" db="EMBL/GenBank/DDBJ databases">
        <authorList>
            <person name="Alioto T."/>
            <person name="Alioto T."/>
            <person name="Gomez Garrido J."/>
        </authorList>
    </citation>
    <scope>NUCLEOTIDE SEQUENCE</scope>
</reference>
<protein>
    <submittedName>
        <fullName evidence="1">Uncharacterized protein</fullName>
    </submittedName>
</protein>
<dbReference type="Proteomes" id="UP001178461">
    <property type="component" value="Chromosome 11"/>
</dbReference>